<accession>A0ABS5NWN3</accession>
<comment type="caution">
    <text evidence="1">The sequence shown here is derived from an EMBL/GenBank/DDBJ whole genome shotgun (WGS) entry which is preliminary data.</text>
</comment>
<sequence>MQDIKIRDYDEAVRIIEEAGILPLAPLIPNHPSLSGITAAELWHTDTELDPWKWRVRFPADGTAAYGKFIKKKAVFISSDLFPYIQAIVGSENSLEERYNDGLISKEMKELFSIIKQEEGIETRALRAMAGMKDKEWKKPFDKALLELQGSFDIVIAGVKEKTNEAGEINGWSSTSYETAEYWMNNANISKCNLTTEKAKRHLYDRLAQTSSPEAMVFFGKIFKF</sequence>
<evidence type="ECO:0000313" key="2">
    <source>
        <dbReference type="Proteomes" id="UP000681027"/>
    </source>
</evidence>
<protein>
    <submittedName>
        <fullName evidence="1">Uncharacterized protein</fullName>
    </submittedName>
</protein>
<organism evidence="1 2">
    <name type="scientific">Cytobacillus citreus</name>
    <dbReference type="NCBI Taxonomy" id="2833586"/>
    <lineage>
        <taxon>Bacteria</taxon>
        <taxon>Bacillati</taxon>
        <taxon>Bacillota</taxon>
        <taxon>Bacilli</taxon>
        <taxon>Bacillales</taxon>
        <taxon>Bacillaceae</taxon>
        <taxon>Cytobacillus</taxon>
    </lineage>
</organism>
<keyword evidence="2" id="KW-1185">Reference proteome</keyword>
<dbReference type="Proteomes" id="UP000681027">
    <property type="component" value="Unassembled WGS sequence"/>
</dbReference>
<reference evidence="1 2" key="1">
    <citation type="submission" date="2021-05" db="EMBL/GenBank/DDBJ databases">
        <title>Novel Bacillus species.</title>
        <authorList>
            <person name="Liu G."/>
        </authorList>
    </citation>
    <scope>NUCLEOTIDE SEQUENCE [LARGE SCALE GENOMIC DNA]</scope>
    <source>
        <strain evidence="1 2">FJAT-49705</strain>
    </source>
</reference>
<name>A0ABS5NWN3_9BACI</name>
<dbReference type="RefSeq" id="WP_213103464.1">
    <property type="nucleotide sequence ID" value="NZ_JAGYPM010000004.1"/>
</dbReference>
<evidence type="ECO:0000313" key="1">
    <source>
        <dbReference type="EMBL" id="MBS4192006.1"/>
    </source>
</evidence>
<dbReference type="EMBL" id="JAGYPM010000004">
    <property type="protein sequence ID" value="MBS4192006.1"/>
    <property type="molecule type" value="Genomic_DNA"/>
</dbReference>
<dbReference type="InterPro" id="IPR056298">
    <property type="entry name" value="AlkZ-rel"/>
</dbReference>
<dbReference type="Pfam" id="PF24741">
    <property type="entry name" value="AlkZ-rel"/>
    <property type="match status" value="1"/>
</dbReference>
<proteinExistence type="predicted"/>
<gene>
    <name evidence="1" type="ORF">KHA94_17725</name>
</gene>